<dbReference type="GO" id="GO:0003676">
    <property type="term" value="F:nucleic acid binding"/>
    <property type="evidence" value="ECO:0007669"/>
    <property type="project" value="InterPro"/>
</dbReference>
<dbReference type="InterPro" id="IPR013520">
    <property type="entry name" value="Ribonucl_H"/>
</dbReference>
<keyword evidence="2" id="KW-0378">Hydrolase</keyword>
<evidence type="ECO:0000256" key="1">
    <source>
        <dbReference type="ARBA" id="ARBA00022722"/>
    </source>
</evidence>
<feature type="region of interest" description="Disordered" evidence="4">
    <location>
        <begin position="1"/>
        <end position="32"/>
    </location>
</feature>
<keyword evidence="3" id="KW-0269">Exonuclease</keyword>
<dbReference type="AlphaFoldDB" id="A0A0C9XFX5"/>
<dbReference type="Proteomes" id="UP000054477">
    <property type="component" value="Unassembled WGS sequence"/>
</dbReference>
<dbReference type="HOGENOM" id="CLU_037266_1_0_1"/>
<organism evidence="6 7">
    <name type="scientific">Laccaria amethystina LaAM-08-1</name>
    <dbReference type="NCBI Taxonomy" id="1095629"/>
    <lineage>
        <taxon>Eukaryota</taxon>
        <taxon>Fungi</taxon>
        <taxon>Dikarya</taxon>
        <taxon>Basidiomycota</taxon>
        <taxon>Agaricomycotina</taxon>
        <taxon>Agaricomycetes</taxon>
        <taxon>Agaricomycetidae</taxon>
        <taxon>Agaricales</taxon>
        <taxon>Agaricineae</taxon>
        <taxon>Hydnangiaceae</taxon>
        <taxon>Laccaria</taxon>
    </lineage>
</organism>
<dbReference type="Pfam" id="PF00929">
    <property type="entry name" value="RNase_T"/>
    <property type="match status" value="1"/>
</dbReference>
<sequence length="284" mass="33124">MRYTYQSHPSKKKRRGFVEPAQSQEIPPEPSMTRQPYEVFLVLDIEGTCDQGTNFNYPNEIIEFPVCLMRWKNRTNDDFCSELEVVDEFRTYVKPQWRPTLSKFCTELTGITQAQVDDAPLFPDVLVDLKKFLAKHGLIDEESSEPLARFCWCSDGPFDVRDFVVKQCFISQVKMPQWIQYHVLDVRKVVRRALQSAQTKQPSTRESKSPTIRPLNISAQLQALELQGFEGRQHCGIDDSRNIARIVAELARRRICLMPNTAIRPGRRWRWMGKHGQILEEYLD</sequence>
<proteinExistence type="predicted"/>
<dbReference type="PANTHER" id="PTHR23044">
    <property type="entry name" value="3'-5' EXONUCLEASE ERI1-RELATED"/>
    <property type="match status" value="1"/>
</dbReference>
<dbReference type="SMART" id="SM00479">
    <property type="entry name" value="EXOIII"/>
    <property type="match status" value="1"/>
</dbReference>
<dbReference type="Gene3D" id="3.30.420.10">
    <property type="entry name" value="Ribonuclease H-like superfamily/Ribonuclease H"/>
    <property type="match status" value="1"/>
</dbReference>
<evidence type="ECO:0000313" key="7">
    <source>
        <dbReference type="Proteomes" id="UP000054477"/>
    </source>
</evidence>
<evidence type="ECO:0000256" key="3">
    <source>
        <dbReference type="ARBA" id="ARBA00022839"/>
    </source>
</evidence>
<dbReference type="InterPro" id="IPR047201">
    <property type="entry name" value="ERI-1_3'hExo-like"/>
</dbReference>
<keyword evidence="7" id="KW-1185">Reference proteome</keyword>
<keyword evidence="1" id="KW-0540">Nuclease</keyword>
<gene>
    <name evidence="6" type="ORF">K443DRAFT_131221</name>
</gene>
<evidence type="ECO:0000313" key="6">
    <source>
        <dbReference type="EMBL" id="KIK03841.1"/>
    </source>
</evidence>
<dbReference type="STRING" id="1095629.A0A0C9XFX5"/>
<protein>
    <recommendedName>
        <fullName evidence="5">Exonuclease domain-containing protein</fullName>
    </recommendedName>
</protein>
<dbReference type="SUPFAM" id="SSF53098">
    <property type="entry name" value="Ribonuclease H-like"/>
    <property type="match status" value="1"/>
</dbReference>
<reference evidence="6 7" key="1">
    <citation type="submission" date="2014-04" db="EMBL/GenBank/DDBJ databases">
        <authorList>
            <consortium name="DOE Joint Genome Institute"/>
            <person name="Kuo A."/>
            <person name="Kohler A."/>
            <person name="Nagy L.G."/>
            <person name="Floudas D."/>
            <person name="Copeland A."/>
            <person name="Barry K.W."/>
            <person name="Cichocki N."/>
            <person name="Veneault-Fourrey C."/>
            <person name="LaButti K."/>
            <person name="Lindquist E.A."/>
            <person name="Lipzen A."/>
            <person name="Lundell T."/>
            <person name="Morin E."/>
            <person name="Murat C."/>
            <person name="Sun H."/>
            <person name="Tunlid A."/>
            <person name="Henrissat B."/>
            <person name="Grigoriev I.V."/>
            <person name="Hibbett D.S."/>
            <person name="Martin F."/>
            <person name="Nordberg H.P."/>
            <person name="Cantor M.N."/>
            <person name="Hua S.X."/>
        </authorList>
    </citation>
    <scope>NUCLEOTIDE SEQUENCE [LARGE SCALE GENOMIC DNA]</scope>
    <source>
        <strain evidence="6 7">LaAM-08-1</strain>
    </source>
</reference>
<evidence type="ECO:0000259" key="5">
    <source>
        <dbReference type="SMART" id="SM00479"/>
    </source>
</evidence>
<evidence type="ECO:0000256" key="4">
    <source>
        <dbReference type="SAM" id="MobiDB-lite"/>
    </source>
</evidence>
<reference evidence="7" key="2">
    <citation type="submission" date="2015-01" db="EMBL/GenBank/DDBJ databases">
        <title>Evolutionary Origins and Diversification of the Mycorrhizal Mutualists.</title>
        <authorList>
            <consortium name="DOE Joint Genome Institute"/>
            <consortium name="Mycorrhizal Genomics Consortium"/>
            <person name="Kohler A."/>
            <person name="Kuo A."/>
            <person name="Nagy L.G."/>
            <person name="Floudas D."/>
            <person name="Copeland A."/>
            <person name="Barry K.W."/>
            <person name="Cichocki N."/>
            <person name="Veneault-Fourrey C."/>
            <person name="LaButti K."/>
            <person name="Lindquist E.A."/>
            <person name="Lipzen A."/>
            <person name="Lundell T."/>
            <person name="Morin E."/>
            <person name="Murat C."/>
            <person name="Riley R."/>
            <person name="Ohm R."/>
            <person name="Sun H."/>
            <person name="Tunlid A."/>
            <person name="Henrissat B."/>
            <person name="Grigoriev I.V."/>
            <person name="Hibbett D.S."/>
            <person name="Martin F."/>
        </authorList>
    </citation>
    <scope>NUCLEOTIDE SEQUENCE [LARGE SCALE GENOMIC DNA]</scope>
    <source>
        <strain evidence="7">LaAM-08-1</strain>
    </source>
</reference>
<dbReference type="GO" id="GO:0000175">
    <property type="term" value="F:3'-5'-RNA exonuclease activity"/>
    <property type="evidence" value="ECO:0007669"/>
    <property type="project" value="InterPro"/>
</dbReference>
<dbReference type="InterPro" id="IPR036397">
    <property type="entry name" value="RNaseH_sf"/>
</dbReference>
<dbReference type="EMBL" id="KN838576">
    <property type="protein sequence ID" value="KIK03841.1"/>
    <property type="molecule type" value="Genomic_DNA"/>
</dbReference>
<dbReference type="InterPro" id="IPR051274">
    <property type="entry name" value="3-5_Exoribonuclease"/>
</dbReference>
<dbReference type="CDD" id="cd06133">
    <property type="entry name" value="ERI-1_3'hExo_like"/>
    <property type="match status" value="1"/>
</dbReference>
<name>A0A0C9XFX5_9AGAR</name>
<dbReference type="PANTHER" id="PTHR23044:SF61">
    <property type="entry name" value="3'-5' EXORIBONUCLEASE 1-RELATED"/>
    <property type="match status" value="1"/>
</dbReference>
<dbReference type="OrthoDB" id="448399at2759"/>
<accession>A0A0C9XFX5</accession>
<evidence type="ECO:0000256" key="2">
    <source>
        <dbReference type="ARBA" id="ARBA00022801"/>
    </source>
</evidence>
<feature type="domain" description="Exonuclease" evidence="5">
    <location>
        <begin position="39"/>
        <end position="256"/>
    </location>
</feature>
<dbReference type="InterPro" id="IPR012337">
    <property type="entry name" value="RNaseH-like_sf"/>
</dbReference>